<evidence type="ECO:0000313" key="3">
    <source>
        <dbReference type="EMBL" id="UUF06152.1"/>
    </source>
</evidence>
<dbReference type="RefSeq" id="WP_055242643.1">
    <property type="nucleotide sequence ID" value="NZ_CP071249.1"/>
</dbReference>
<evidence type="ECO:0000259" key="2">
    <source>
        <dbReference type="Pfam" id="PF04892"/>
    </source>
</evidence>
<evidence type="ECO:0000313" key="6">
    <source>
        <dbReference type="Proteomes" id="UP001058072"/>
    </source>
</evidence>
<dbReference type="InterPro" id="IPR016747">
    <property type="entry name" value="Phosphotransbutyrylase"/>
</dbReference>
<keyword evidence="1" id="KW-0812">Transmembrane</keyword>
<reference evidence="4 5" key="1">
    <citation type="submission" date="2021-03" db="EMBL/GenBank/DDBJ databases">
        <title>Comparative Genomics and Metabolomics in the genus Turicibacter.</title>
        <authorList>
            <person name="Maki J."/>
            <person name="Looft T."/>
        </authorList>
    </citation>
    <scope>NUCLEOTIDE SEQUENCE</scope>
    <source>
        <strain evidence="4">ISU324</strain>
        <strain evidence="3 5">MMM721</strain>
    </source>
</reference>
<dbReference type="Proteomes" id="UP001058072">
    <property type="component" value="Chromosome"/>
</dbReference>
<keyword evidence="1" id="KW-0472">Membrane</keyword>
<proteinExistence type="predicted"/>
<dbReference type="PIRSF" id="PIRSF019083">
    <property type="entry name" value="UCP019083_VanZ"/>
    <property type="match status" value="1"/>
</dbReference>
<feature type="transmembrane region" description="Helical" evidence="1">
    <location>
        <begin position="70"/>
        <end position="99"/>
    </location>
</feature>
<dbReference type="EMBL" id="CP071250">
    <property type="protein sequence ID" value="UUF07392.1"/>
    <property type="molecule type" value="Genomic_DNA"/>
</dbReference>
<gene>
    <name evidence="3" type="ORF">J0J69_00755</name>
    <name evidence="4" type="ORF">J0J70_07045</name>
</gene>
<evidence type="ECO:0000256" key="1">
    <source>
        <dbReference type="SAM" id="Phobius"/>
    </source>
</evidence>
<keyword evidence="1" id="KW-1133">Transmembrane helix</keyword>
<name>A0A9Q9FEA9_9FIRM</name>
<sequence>MQRKIKWLVLLVWMLVIFLFSAQTGEQSSESSGLVEQLLSLFPFIPHQLFGIELQLIIRKGAHFTEYLILYVLIFNVIIDYLSFRRVLFYALLGVFLYACTDELHQAFVPGRACAFTDVLIDTSGGALAMVLIAMINQLQIITKRLKEI</sequence>
<dbReference type="EMBL" id="CP071249">
    <property type="protein sequence ID" value="UUF06152.1"/>
    <property type="molecule type" value="Genomic_DNA"/>
</dbReference>
<dbReference type="Pfam" id="PF04892">
    <property type="entry name" value="VanZ"/>
    <property type="match status" value="1"/>
</dbReference>
<accession>A0A9Q9FEA9</accession>
<dbReference type="NCBIfam" id="NF037970">
    <property type="entry name" value="vanZ_1"/>
    <property type="match status" value="1"/>
</dbReference>
<dbReference type="Proteomes" id="UP001058016">
    <property type="component" value="Chromosome"/>
</dbReference>
<evidence type="ECO:0000313" key="4">
    <source>
        <dbReference type="EMBL" id="UUF07392.1"/>
    </source>
</evidence>
<feature type="domain" description="VanZ-like" evidence="2">
    <location>
        <begin position="7"/>
        <end position="136"/>
    </location>
</feature>
<protein>
    <submittedName>
        <fullName evidence="4">VanZ family protein</fullName>
    </submittedName>
</protein>
<feature type="transmembrane region" description="Helical" evidence="1">
    <location>
        <begin position="119"/>
        <end position="139"/>
    </location>
</feature>
<keyword evidence="5" id="KW-1185">Reference proteome</keyword>
<evidence type="ECO:0000313" key="5">
    <source>
        <dbReference type="Proteomes" id="UP001058016"/>
    </source>
</evidence>
<organism evidence="4 6">
    <name type="scientific">Turicibacter bilis</name>
    <dbReference type="NCBI Taxonomy" id="2735723"/>
    <lineage>
        <taxon>Bacteria</taxon>
        <taxon>Bacillati</taxon>
        <taxon>Bacillota</taxon>
        <taxon>Erysipelotrichia</taxon>
        <taxon>Erysipelotrichales</taxon>
        <taxon>Turicibacteraceae</taxon>
        <taxon>Turicibacter</taxon>
    </lineage>
</organism>
<dbReference type="AlphaFoldDB" id="A0A9Q9FEA9"/>
<dbReference type="InterPro" id="IPR006976">
    <property type="entry name" value="VanZ-like"/>
</dbReference>